<proteinExistence type="predicted"/>
<feature type="domain" description="HTH marR-type" evidence="4">
    <location>
        <begin position="6"/>
        <end position="143"/>
    </location>
</feature>
<dbReference type="GO" id="GO:0003677">
    <property type="term" value="F:DNA binding"/>
    <property type="evidence" value="ECO:0007669"/>
    <property type="project" value="UniProtKB-KW"/>
</dbReference>
<keyword evidence="1" id="KW-0805">Transcription regulation</keyword>
<organism evidence="5 6">
    <name type="scientific">Mycetohabitans endofungorum</name>
    <dbReference type="NCBI Taxonomy" id="417203"/>
    <lineage>
        <taxon>Bacteria</taxon>
        <taxon>Pseudomonadati</taxon>
        <taxon>Pseudomonadota</taxon>
        <taxon>Betaproteobacteria</taxon>
        <taxon>Burkholderiales</taxon>
        <taxon>Burkholderiaceae</taxon>
        <taxon>Mycetohabitans</taxon>
    </lineage>
</organism>
<reference evidence="5 6" key="1">
    <citation type="submission" date="2018-01" db="EMBL/GenBank/DDBJ databases">
        <title>Genomic Encyclopedia of Type Strains, Phase III (KMG-III): the genomes of soil and plant-associated and newly described type strains.</title>
        <authorList>
            <person name="Whitman W."/>
        </authorList>
    </citation>
    <scope>NUCLEOTIDE SEQUENCE [LARGE SCALE GENOMIC DNA]</scope>
    <source>
        <strain evidence="5 6">HKI456</strain>
    </source>
</reference>
<evidence type="ECO:0000256" key="1">
    <source>
        <dbReference type="ARBA" id="ARBA00023015"/>
    </source>
</evidence>
<dbReference type="InterPro" id="IPR052067">
    <property type="entry name" value="Metal_resp_HTH_trans_reg"/>
</dbReference>
<dbReference type="EMBL" id="PRDW01000007">
    <property type="protein sequence ID" value="PPB83525.1"/>
    <property type="molecule type" value="Genomic_DNA"/>
</dbReference>
<dbReference type="InterPro" id="IPR000835">
    <property type="entry name" value="HTH_MarR-typ"/>
</dbReference>
<dbReference type="GO" id="GO:0003700">
    <property type="term" value="F:DNA-binding transcription factor activity"/>
    <property type="evidence" value="ECO:0007669"/>
    <property type="project" value="InterPro"/>
</dbReference>
<comment type="caution">
    <text evidence="5">The sequence shown here is derived from an EMBL/GenBank/DDBJ whole genome shotgun (WGS) entry which is preliminary data.</text>
</comment>
<keyword evidence="3" id="KW-0804">Transcription</keyword>
<dbReference type="SMART" id="SM00347">
    <property type="entry name" value="HTH_MARR"/>
    <property type="match status" value="1"/>
</dbReference>
<dbReference type="PANTHER" id="PTHR35790:SF4">
    <property type="entry name" value="HTH-TYPE TRANSCRIPTIONAL REGULATOR PCHR"/>
    <property type="match status" value="1"/>
</dbReference>
<dbReference type="PANTHER" id="PTHR35790">
    <property type="entry name" value="HTH-TYPE TRANSCRIPTIONAL REGULATOR PCHR"/>
    <property type="match status" value="1"/>
</dbReference>
<dbReference type="Proteomes" id="UP000243096">
    <property type="component" value="Unassembled WGS sequence"/>
</dbReference>
<dbReference type="Gene3D" id="1.10.10.10">
    <property type="entry name" value="Winged helix-like DNA-binding domain superfamily/Winged helix DNA-binding domain"/>
    <property type="match status" value="1"/>
</dbReference>
<evidence type="ECO:0000259" key="4">
    <source>
        <dbReference type="PROSITE" id="PS50995"/>
    </source>
</evidence>
<name>A0A2P5KA66_9BURK</name>
<gene>
    <name evidence="5" type="ORF">B0O95_10740</name>
</gene>
<dbReference type="InterPro" id="IPR036388">
    <property type="entry name" value="WH-like_DNA-bd_sf"/>
</dbReference>
<dbReference type="InterPro" id="IPR036390">
    <property type="entry name" value="WH_DNA-bd_sf"/>
</dbReference>
<dbReference type="RefSeq" id="WP_104077512.1">
    <property type="nucleotide sequence ID" value="NZ_CP062178.1"/>
</dbReference>
<dbReference type="Pfam" id="PF12802">
    <property type="entry name" value="MarR_2"/>
    <property type="match status" value="1"/>
</dbReference>
<evidence type="ECO:0000256" key="3">
    <source>
        <dbReference type="ARBA" id="ARBA00023163"/>
    </source>
</evidence>
<evidence type="ECO:0000256" key="2">
    <source>
        <dbReference type="ARBA" id="ARBA00023125"/>
    </source>
</evidence>
<dbReference type="OrthoDB" id="9090742at2"/>
<evidence type="ECO:0000313" key="5">
    <source>
        <dbReference type="EMBL" id="PPB83525.1"/>
    </source>
</evidence>
<keyword evidence="2" id="KW-0238">DNA-binding</keyword>
<dbReference type="SUPFAM" id="SSF46785">
    <property type="entry name" value="Winged helix' DNA-binding domain"/>
    <property type="match status" value="1"/>
</dbReference>
<accession>A0A2P5KA66</accession>
<dbReference type="PROSITE" id="PS50995">
    <property type="entry name" value="HTH_MARR_2"/>
    <property type="match status" value="1"/>
</dbReference>
<sequence length="169" mass="18768">MTSANQSGLTQFLTYRIHVLNKLSERGISELYQRKIGISIAEARVIAAVGAFGPFSVMELARHANLDKSQASRAAEALMRRALLQRQASRDDGRIVVVSLTPAGRALYRKIMPIARRWNDDMFAVLGEREHAQLSRLLDKVIAAARNLEVLTAQKTTKPRAKRASASTR</sequence>
<evidence type="ECO:0000313" key="6">
    <source>
        <dbReference type="Proteomes" id="UP000243096"/>
    </source>
</evidence>
<dbReference type="AlphaFoldDB" id="A0A2P5KA66"/>
<keyword evidence="6" id="KW-1185">Reference proteome</keyword>
<dbReference type="PRINTS" id="PR00598">
    <property type="entry name" value="HTHMARR"/>
</dbReference>
<protein>
    <submittedName>
        <fullName evidence="5">MarR family transcriptional regulator</fullName>
    </submittedName>
</protein>